<keyword evidence="3" id="KW-1185">Reference proteome</keyword>
<dbReference type="Pfam" id="PF06810">
    <property type="entry name" value="Phage_scaffold"/>
    <property type="match status" value="1"/>
</dbReference>
<sequence length="198" mass="21896">MKNIFELMKEFGFEVPEDKKKDFEKAVLENYRTVKDYEAQKEKLETAEQKASASETTINSLKEDLKKFEGVDVTGLQQKITDLETDLQTKETEFQQKLADRDFDDLLTESIHGAKGKNAKAIRALLDVDALKTSKNQKDDVGAAIKALTEAEDSKMLFGEADEAAEIGDVIGSVKQKSGGTDDAVMRAAMGLPPVKTE</sequence>
<accession>A0A3E3HWG3</accession>
<dbReference type="AlphaFoldDB" id="A0A3E3HWG3"/>
<evidence type="ECO:0000313" key="3">
    <source>
        <dbReference type="Proteomes" id="UP000260812"/>
    </source>
</evidence>
<gene>
    <name evidence="2" type="ORF">DXC51_25795</name>
</gene>
<reference evidence="2" key="1">
    <citation type="submission" date="2018-08" db="EMBL/GenBank/DDBJ databases">
        <title>A genome reference for cultivated species of the human gut microbiota.</title>
        <authorList>
            <person name="Zou Y."/>
            <person name="Xue W."/>
            <person name="Luo G."/>
        </authorList>
    </citation>
    <scope>NUCLEOTIDE SEQUENCE [LARGE SCALE GENOMIC DNA]</scope>
    <source>
        <strain evidence="2">TF05-5AC</strain>
    </source>
</reference>
<dbReference type="EMBL" id="QVLV01000029">
    <property type="protein sequence ID" value="RGE56178.1"/>
    <property type="molecule type" value="Genomic_DNA"/>
</dbReference>
<dbReference type="InterPro" id="IPR009636">
    <property type="entry name" value="SCAF"/>
</dbReference>
<evidence type="ECO:0008006" key="4">
    <source>
        <dbReference type="Google" id="ProtNLM"/>
    </source>
</evidence>
<dbReference type="GeneID" id="97990173"/>
<dbReference type="Proteomes" id="UP000260812">
    <property type="component" value="Unassembled WGS sequence"/>
</dbReference>
<dbReference type="RefSeq" id="WP_117545704.1">
    <property type="nucleotide sequence ID" value="NZ_QVLV01000029.1"/>
</dbReference>
<organism evidence="2 3">
    <name type="scientific">Eisenbergiella massiliensis</name>
    <dbReference type="NCBI Taxonomy" id="1720294"/>
    <lineage>
        <taxon>Bacteria</taxon>
        <taxon>Bacillati</taxon>
        <taxon>Bacillota</taxon>
        <taxon>Clostridia</taxon>
        <taxon>Lachnospirales</taxon>
        <taxon>Lachnospiraceae</taxon>
        <taxon>Eisenbergiella</taxon>
    </lineage>
</organism>
<feature type="coiled-coil region" evidence="1">
    <location>
        <begin position="34"/>
        <end position="93"/>
    </location>
</feature>
<protein>
    <recommendedName>
        <fullName evidence="4">Phage minor structural protein GP20</fullName>
    </recommendedName>
</protein>
<evidence type="ECO:0000256" key="1">
    <source>
        <dbReference type="SAM" id="Coils"/>
    </source>
</evidence>
<evidence type="ECO:0000313" key="2">
    <source>
        <dbReference type="EMBL" id="RGE56178.1"/>
    </source>
</evidence>
<comment type="caution">
    <text evidence="2">The sequence shown here is derived from an EMBL/GenBank/DDBJ whole genome shotgun (WGS) entry which is preliminary data.</text>
</comment>
<proteinExistence type="predicted"/>
<name>A0A3E3HWG3_9FIRM</name>
<keyword evidence="1" id="KW-0175">Coiled coil</keyword>